<accession>A0A4U1CBU9</accession>
<dbReference type="Pfam" id="PF10884">
    <property type="entry name" value="DUF2683"/>
    <property type="match status" value="1"/>
</dbReference>
<dbReference type="AlphaFoldDB" id="A0A4U1CBU9"/>
<protein>
    <submittedName>
        <fullName evidence="1">Uncharacterized protein</fullName>
    </submittedName>
</protein>
<keyword evidence="2" id="KW-1185">Reference proteome</keyword>
<reference evidence="1 2" key="1">
    <citation type="submission" date="2019-04" db="EMBL/GenBank/DDBJ databases">
        <title>Pedobacter sp. AR-2-6 sp. nov., isolated from Arctic soil.</title>
        <authorList>
            <person name="Dahal R.H."/>
            <person name="Kim D.-U."/>
        </authorList>
    </citation>
    <scope>NUCLEOTIDE SEQUENCE [LARGE SCALE GENOMIC DNA]</scope>
    <source>
        <strain evidence="1 2">AR-2-6</strain>
    </source>
</reference>
<organism evidence="1 2">
    <name type="scientific">Pedobacter cryotolerans</name>
    <dbReference type="NCBI Taxonomy" id="2571270"/>
    <lineage>
        <taxon>Bacteria</taxon>
        <taxon>Pseudomonadati</taxon>
        <taxon>Bacteroidota</taxon>
        <taxon>Sphingobacteriia</taxon>
        <taxon>Sphingobacteriales</taxon>
        <taxon>Sphingobacteriaceae</taxon>
        <taxon>Pedobacter</taxon>
    </lineage>
</organism>
<sequence>MNSLLNLIPMETLIMHPESKEQLAALKAFAKALKVPFEKKSTKDLSEREKTIALYGKDLVETVERAEKSIKAGNVKILDPSKSLWENIL</sequence>
<dbReference type="EMBL" id="SWBO01000001">
    <property type="protein sequence ID" value="TKC03515.1"/>
    <property type="molecule type" value="Genomic_DNA"/>
</dbReference>
<dbReference type="OrthoDB" id="827255at2"/>
<dbReference type="InterPro" id="IPR020271">
    <property type="entry name" value="Uncharacterised_MJ1172"/>
</dbReference>
<dbReference type="Proteomes" id="UP000310477">
    <property type="component" value="Unassembled WGS sequence"/>
</dbReference>
<name>A0A4U1CBU9_9SPHI</name>
<gene>
    <name evidence="1" type="ORF">FA045_02805</name>
</gene>
<proteinExistence type="predicted"/>
<dbReference type="RefSeq" id="WP_136874211.1">
    <property type="nucleotide sequence ID" value="NZ_SWBO01000001.1"/>
</dbReference>
<evidence type="ECO:0000313" key="1">
    <source>
        <dbReference type="EMBL" id="TKC03515.1"/>
    </source>
</evidence>
<comment type="caution">
    <text evidence="1">The sequence shown here is derived from an EMBL/GenBank/DDBJ whole genome shotgun (WGS) entry which is preliminary data.</text>
</comment>
<evidence type="ECO:0000313" key="2">
    <source>
        <dbReference type="Proteomes" id="UP000310477"/>
    </source>
</evidence>